<evidence type="ECO:0000313" key="3">
    <source>
        <dbReference type="EMBL" id="CAE0838506.1"/>
    </source>
</evidence>
<dbReference type="FunFam" id="1.10.238.10:FF:000001">
    <property type="entry name" value="Calmodulin 1"/>
    <property type="match status" value="1"/>
</dbReference>
<dbReference type="Gene3D" id="1.10.238.10">
    <property type="entry name" value="EF-hand"/>
    <property type="match status" value="2"/>
</dbReference>
<proteinExistence type="predicted"/>
<dbReference type="CDD" id="cd00051">
    <property type="entry name" value="EFh"/>
    <property type="match status" value="1"/>
</dbReference>
<dbReference type="InterPro" id="IPR050230">
    <property type="entry name" value="CALM/Myosin/TropC-like"/>
</dbReference>
<dbReference type="PROSITE" id="PS50222">
    <property type="entry name" value="EF_HAND_2"/>
    <property type="match status" value="1"/>
</dbReference>
<gene>
    <name evidence="3" type="ORF">EGYM00163_LOCUS49878</name>
</gene>
<keyword evidence="1" id="KW-0677">Repeat</keyword>
<dbReference type="InterPro" id="IPR011992">
    <property type="entry name" value="EF-hand-dom_pair"/>
</dbReference>
<dbReference type="SUPFAM" id="SSF47473">
    <property type="entry name" value="EF-hand"/>
    <property type="match status" value="1"/>
</dbReference>
<dbReference type="GO" id="GO:0005509">
    <property type="term" value="F:calcium ion binding"/>
    <property type="evidence" value="ECO:0007669"/>
    <property type="project" value="InterPro"/>
</dbReference>
<dbReference type="GO" id="GO:0016460">
    <property type="term" value="C:myosin II complex"/>
    <property type="evidence" value="ECO:0007669"/>
    <property type="project" value="TreeGrafter"/>
</dbReference>
<feature type="domain" description="EF-hand" evidence="2">
    <location>
        <begin position="79"/>
        <end position="114"/>
    </location>
</feature>
<dbReference type="PANTHER" id="PTHR23048:SF0">
    <property type="entry name" value="CALMODULIN LIKE 3"/>
    <property type="match status" value="1"/>
</dbReference>
<dbReference type="PANTHER" id="PTHR23048">
    <property type="entry name" value="MYOSIN LIGHT CHAIN 1, 3"/>
    <property type="match status" value="1"/>
</dbReference>
<evidence type="ECO:0000259" key="2">
    <source>
        <dbReference type="PROSITE" id="PS50222"/>
    </source>
</evidence>
<name>A0A7S4GJB4_9EUGL</name>
<dbReference type="AlphaFoldDB" id="A0A7S4GJB4"/>
<evidence type="ECO:0000256" key="1">
    <source>
        <dbReference type="ARBA" id="ARBA00022737"/>
    </source>
</evidence>
<organism evidence="3">
    <name type="scientific">Eutreptiella gymnastica</name>
    <dbReference type="NCBI Taxonomy" id="73025"/>
    <lineage>
        <taxon>Eukaryota</taxon>
        <taxon>Discoba</taxon>
        <taxon>Euglenozoa</taxon>
        <taxon>Euglenida</taxon>
        <taxon>Spirocuta</taxon>
        <taxon>Euglenophyceae</taxon>
        <taxon>Eutreptiales</taxon>
        <taxon>Eutreptiaceae</taxon>
        <taxon>Eutreptiella</taxon>
    </lineage>
</organism>
<reference evidence="3" key="1">
    <citation type="submission" date="2021-01" db="EMBL/GenBank/DDBJ databases">
        <authorList>
            <person name="Corre E."/>
            <person name="Pelletier E."/>
            <person name="Niang G."/>
            <person name="Scheremetjew M."/>
            <person name="Finn R."/>
            <person name="Kale V."/>
            <person name="Holt S."/>
            <person name="Cochrane G."/>
            <person name="Meng A."/>
            <person name="Brown T."/>
            <person name="Cohen L."/>
        </authorList>
    </citation>
    <scope>NUCLEOTIDE SEQUENCE</scope>
    <source>
        <strain evidence="3">CCMP1594</strain>
    </source>
</reference>
<dbReference type="InterPro" id="IPR002048">
    <property type="entry name" value="EF_hand_dom"/>
</dbReference>
<protein>
    <recommendedName>
        <fullName evidence="2">EF-hand domain-containing protein</fullName>
    </recommendedName>
</protein>
<dbReference type="EMBL" id="HBJA01144790">
    <property type="protein sequence ID" value="CAE0838506.1"/>
    <property type="molecule type" value="Transcribed_RNA"/>
</dbReference>
<accession>A0A7S4GJB4</accession>
<sequence>MTEDSDAKVTQLREIFGFFEQNGVMDISNLPTAVRAMDLNPSEKQLKAWNEELKQSNDGLIDFTQFRTFMMSILDDSGDTKETIMNAFKVFDKAGCGFIETKELKTVMMSMGEKYSEKEFDELVRHHNSDGWIKYSDLADRLLLSYQQLGDELNPVIN</sequence>
<dbReference type="SMART" id="SM00054">
    <property type="entry name" value="EFh"/>
    <property type="match status" value="2"/>
</dbReference>
<dbReference type="Pfam" id="PF13499">
    <property type="entry name" value="EF-hand_7"/>
    <property type="match status" value="1"/>
</dbReference>